<name>A0A835LSW8_9MAGN</name>
<organism evidence="3 4">
    <name type="scientific">Coptis chinensis</name>
    <dbReference type="NCBI Taxonomy" id="261450"/>
    <lineage>
        <taxon>Eukaryota</taxon>
        <taxon>Viridiplantae</taxon>
        <taxon>Streptophyta</taxon>
        <taxon>Embryophyta</taxon>
        <taxon>Tracheophyta</taxon>
        <taxon>Spermatophyta</taxon>
        <taxon>Magnoliopsida</taxon>
        <taxon>Ranunculales</taxon>
        <taxon>Ranunculaceae</taxon>
        <taxon>Coptidoideae</taxon>
        <taxon>Coptis</taxon>
    </lineage>
</organism>
<evidence type="ECO:0000256" key="1">
    <source>
        <dbReference type="SAM" id="MobiDB-lite"/>
    </source>
</evidence>
<keyword evidence="4" id="KW-1185">Reference proteome</keyword>
<dbReference type="Proteomes" id="UP000631114">
    <property type="component" value="Unassembled WGS sequence"/>
</dbReference>
<dbReference type="OrthoDB" id="1906820at2759"/>
<protein>
    <recommendedName>
        <fullName evidence="2">RNase H type-1 domain-containing protein</fullName>
    </recommendedName>
</protein>
<evidence type="ECO:0000259" key="2">
    <source>
        <dbReference type="Pfam" id="PF13456"/>
    </source>
</evidence>
<gene>
    <name evidence="3" type="ORF">IFM89_037326</name>
</gene>
<reference evidence="3 4" key="1">
    <citation type="submission" date="2020-10" db="EMBL/GenBank/DDBJ databases">
        <title>The Coptis chinensis genome and diversification of protoberbering-type alkaloids.</title>
        <authorList>
            <person name="Wang B."/>
            <person name="Shu S."/>
            <person name="Song C."/>
            <person name="Liu Y."/>
        </authorList>
    </citation>
    <scope>NUCLEOTIDE SEQUENCE [LARGE SCALE GENOMIC DNA]</scope>
    <source>
        <strain evidence="3">HL-2020</strain>
        <tissue evidence="3">Leaf</tissue>
    </source>
</reference>
<dbReference type="EMBL" id="JADFTS010000006">
    <property type="protein sequence ID" value="KAF9603667.1"/>
    <property type="molecule type" value="Genomic_DNA"/>
</dbReference>
<sequence>MSDDGANNKQKQEPELIKKKEEVEKLPPPPEKPLPGDCCGSGCGINRLIRLYFGISSVSTYFEEMDADDIVVVLKSNSGPSAQETHSTNVDGPFYLDQQHREMERVTEAECMAIIEGGVEQAFTRGWKKLWIKTDSEAAARA</sequence>
<accession>A0A835LSW8</accession>
<evidence type="ECO:0000313" key="4">
    <source>
        <dbReference type="Proteomes" id="UP000631114"/>
    </source>
</evidence>
<evidence type="ECO:0000313" key="3">
    <source>
        <dbReference type="EMBL" id="KAF9603667.1"/>
    </source>
</evidence>
<feature type="compositionally biased region" description="Basic and acidic residues" evidence="1">
    <location>
        <begin position="10"/>
        <end position="25"/>
    </location>
</feature>
<feature type="domain" description="RNase H type-1" evidence="2">
    <location>
        <begin position="101"/>
        <end position="139"/>
    </location>
</feature>
<dbReference type="Pfam" id="PF13456">
    <property type="entry name" value="RVT_3"/>
    <property type="match status" value="1"/>
</dbReference>
<dbReference type="InterPro" id="IPR002156">
    <property type="entry name" value="RNaseH_domain"/>
</dbReference>
<comment type="caution">
    <text evidence="3">The sequence shown here is derived from an EMBL/GenBank/DDBJ whole genome shotgun (WGS) entry which is preliminary data.</text>
</comment>
<dbReference type="GO" id="GO:0003676">
    <property type="term" value="F:nucleic acid binding"/>
    <property type="evidence" value="ECO:0007669"/>
    <property type="project" value="InterPro"/>
</dbReference>
<dbReference type="GO" id="GO:0004523">
    <property type="term" value="F:RNA-DNA hybrid ribonuclease activity"/>
    <property type="evidence" value="ECO:0007669"/>
    <property type="project" value="InterPro"/>
</dbReference>
<dbReference type="AlphaFoldDB" id="A0A835LSW8"/>
<feature type="region of interest" description="Disordered" evidence="1">
    <location>
        <begin position="1"/>
        <end position="37"/>
    </location>
</feature>
<proteinExistence type="predicted"/>